<dbReference type="AlphaFoldDB" id="A0A7K1KKJ9"/>
<name>A0A7K1KKJ9_9BACT</name>
<evidence type="ECO:0000313" key="2">
    <source>
        <dbReference type="Proteomes" id="UP000461162"/>
    </source>
</evidence>
<proteinExistence type="predicted"/>
<evidence type="ECO:0000313" key="1">
    <source>
        <dbReference type="EMBL" id="MUM76598.1"/>
    </source>
</evidence>
<dbReference type="RefSeq" id="WP_155932199.1">
    <property type="nucleotide sequence ID" value="NZ_WODC01000001.1"/>
</dbReference>
<gene>
    <name evidence="1" type="ORF">GKC30_03000</name>
</gene>
<reference evidence="1 2" key="1">
    <citation type="submission" date="2019-11" db="EMBL/GenBank/DDBJ databases">
        <title>Pseudodesulfovibrio alkaliphilus, sp. nov., an alkaliphilic sulfate-reducing bacteria from mud volcano of Taman peninsula, Russia.</title>
        <authorList>
            <person name="Frolova A."/>
            <person name="Merkel A.Y."/>
            <person name="Slobodkin A.I."/>
        </authorList>
    </citation>
    <scope>NUCLEOTIDE SEQUENCE [LARGE SCALE GENOMIC DNA]</scope>
    <source>
        <strain evidence="1 2">F-1</strain>
    </source>
</reference>
<comment type="caution">
    <text evidence="1">The sequence shown here is derived from an EMBL/GenBank/DDBJ whole genome shotgun (WGS) entry which is preliminary data.</text>
</comment>
<dbReference type="EMBL" id="WODC01000001">
    <property type="protein sequence ID" value="MUM76598.1"/>
    <property type="molecule type" value="Genomic_DNA"/>
</dbReference>
<organism evidence="1 2">
    <name type="scientific">Pseudodesulfovibrio alkaliphilus</name>
    <dbReference type="NCBI Taxonomy" id="2661613"/>
    <lineage>
        <taxon>Bacteria</taxon>
        <taxon>Pseudomonadati</taxon>
        <taxon>Thermodesulfobacteriota</taxon>
        <taxon>Desulfovibrionia</taxon>
        <taxon>Desulfovibrionales</taxon>
        <taxon>Desulfovibrionaceae</taxon>
    </lineage>
</organism>
<accession>A0A7K1KKJ9</accession>
<protein>
    <submittedName>
        <fullName evidence="1">Uncharacterized protein</fullName>
    </submittedName>
</protein>
<keyword evidence="2" id="KW-1185">Reference proteome</keyword>
<dbReference type="Proteomes" id="UP000461162">
    <property type="component" value="Unassembled WGS sequence"/>
</dbReference>
<sequence length="204" mass="22818">MIGGRGAGRRLEVVLFGTFVSVCALHLSREAVKAAIKTYGSAKWNVIVRDMALGRDARRKMAEVAHTLGHPVREVYRAQGVAMHDNRFGLEVFHGGEPVPLSMLAAKNRTLHPQRLMEDYKLKDMLAVFWARREGAMHFRWDEADFRDQAEVALAYDSLAPLLARRHAFDLALDVVWRDSRGKRRLPGGGKGAAPLEHVFHVAG</sequence>